<dbReference type="SUPFAM" id="SSF55073">
    <property type="entry name" value="Nucleotide cyclase"/>
    <property type="match status" value="1"/>
</dbReference>
<evidence type="ECO:0000256" key="1">
    <source>
        <dbReference type="ARBA" id="ARBA00012528"/>
    </source>
</evidence>
<evidence type="ECO:0000313" key="5">
    <source>
        <dbReference type="Proteomes" id="UP000626210"/>
    </source>
</evidence>
<dbReference type="EMBL" id="BMYK01000044">
    <property type="protein sequence ID" value="GHD03455.1"/>
    <property type="molecule type" value="Genomic_DNA"/>
</dbReference>
<name>A0ABQ3GED9_9BURK</name>
<protein>
    <recommendedName>
        <fullName evidence="1">diguanylate cyclase</fullName>
        <ecNumber evidence="1">2.7.7.65</ecNumber>
    </recommendedName>
</protein>
<comment type="catalytic activity">
    <reaction evidence="2">
        <text>2 GTP = 3',3'-c-di-GMP + 2 diphosphate</text>
        <dbReference type="Rhea" id="RHEA:24898"/>
        <dbReference type="ChEBI" id="CHEBI:33019"/>
        <dbReference type="ChEBI" id="CHEBI:37565"/>
        <dbReference type="ChEBI" id="CHEBI:58805"/>
        <dbReference type="EC" id="2.7.7.65"/>
    </reaction>
</comment>
<dbReference type="InterPro" id="IPR050469">
    <property type="entry name" value="Diguanylate_Cyclase"/>
</dbReference>
<keyword evidence="5" id="KW-1185">Reference proteome</keyword>
<dbReference type="Pfam" id="PF00990">
    <property type="entry name" value="GGDEF"/>
    <property type="match status" value="1"/>
</dbReference>
<gene>
    <name evidence="4" type="ORF">GCM10007320_63540</name>
</gene>
<evidence type="ECO:0000256" key="2">
    <source>
        <dbReference type="ARBA" id="ARBA00034247"/>
    </source>
</evidence>
<dbReference type="PANTHER" id="PTHR45138">
    <property type="entry name" value="REGULATORY COMPONENTS OF SENSORY TRANSDUCTION SYSTEM"/>
    <property type="match status" value="1"/>
</dbReference>
<dbReference type="InterPro" id="IPR000160">
    <property type="entry name" value="GGDEF_dom"/>
</dbReference>
<sequence>MGVVTVSLGVAALVPDAQSNPTELIAASDAALYAAKERGRNQVQSGFVPQS</sequence>
<dbReference type="Proteomes" id="UP000626210">
    <property type="component" value="Unassembled WGS sequence"/>
</dbReference>
<dbReference type="EC" id="2.7.7.65" evidence="1"/>
<dbReference type="InterPro" id="IPR043128">
    <property type="entry name" value="Rev_trsase/Diguanyl_cyclase"/>
</dbReference>
<dbReference type="Gene3D" id="3.30.70.270">
    <property type="match status" value="1"/>
</dbReference>
<accession>A0ABQ3GED9</accession>
<dbReference type="PANTHER" id="PTHR45138:SF9">
    <property type="entry name" value="DIGUANYLATE CYCLASE DGCM-RELATED"/>
    <property type="match status" value="1"/>
</dbReference>
<evidence type="ECO:0000259" key="3">
    <source>
        <dbReference type="PROSITE" id="PS50887"/>
    </source>
</evidence>
<evidence type="ECO:0000313" key="4">
    <source>
        <dbReference type="EMBL" id="GHD03455.1"/>
    </source>
</evidence>
<comment type="caution">
    <text evidence="4">The sequence shown here is derived from an EMBL/GenBank/DDBJ whole genome shotgun (WGS) entry which is preliminary data.</text>
</comment>
<dbReference type="PROSITE" id="PS50887">
    <property type="entry name" value="GGDEF"/>
    <property type="match status" value="1"/>
</dbReference>
<dbReference type="InterPro" id="IPR029787">
    <property type="entry name" value="Nucleotide_cyclase"/>
</dbReference>
<proteinExistence type="predicted"/>
<organism evidence="4 5">
    <name type="scientific">Pseudorhodoferax aquiterrae</name>
    <dbReference type="NCBI Taxonomy" id="747304"/>
    <lineage>
        <taxon>Bacteria</taxon>
        <taxon>Pseudomonadati</taxon>
        <taxon>Pseudomonadota</taxon>
        <taxon>Betaproteobacteria</taxon>
        <taxon>Burkholderiales</taxon>
        <taxon>Comamonadaceae</taxon>
    </lineage>
</organism>
<reference evidence="5" key="1">
    <citation type="journal article" date="2019" name="Int. J. Syst. Evol. Microbiol.">
        <title>The Global Catalogue of Microorganisms (GCM) 10K type strain sequencing project: providing services to taxonomists for standard genome sequencing and annotation.</title>
        <authorList>
            <consortium name="The Broad Institute Genomics Platform"/>
            <consortium name="The Broad Institute Genome Sequencing Center for Infectious Disease"/>
            <person name="Wu L."/>
            <person name="Ma J."/>
        </authorList>
    </citation>
    <scope>NUCLEOTIDE SEQUENCE [LARGE SCALE GENOMIC DNA]</scope>
    <source>
        <strain evidence="5">KCTC 23314</strain>
    </source>
</reference>
<feature type="domain" description="GGDEF" evidence="3">
    <location>
        <begin position="1"/>
        <end position="48"/>
    </location>
</feature>